<evidence type="ECO:0000256" key="4">
    <source>
        <dbReference type="ARBA" id="ARBA00022801"/>
    </source>
</evidence>
<evidence type="ECO:0000256" key="2">
    <source>
        <dbReference type="ARBA" id="ARBA00011881"/>
    </source>
</evidence>
<keyword evidence="10" id="KW-0408">Iron</keyword>
<evidence type="ECO:0000259" key="13">
    <source>
        <dbReference type="Pfam" id="PF11975"/>
    </source>
</evidence>
<sequence length="452" mass="49234">MKIAVIGGGGVRSMFLAKSLSQAARKLGITEVVFSDNDPEKLAVYGTLAKKTAALNDPDLAFTVTTDNDSALYNADYVITTIRPGGDDKRAEEEKLTIAEEVIAQETVGGAGLSFAMRTFPALSAIAESAKRLSRPGVKIFNFTNPVGIVTQALYDAGIDFAYGICDAPTGMLDSFEKLLRLPEGALKGEVYGLNHLSFFKSVTLDGADVTKRIISDPDAYVKTELSYFDRAELEMRGYIPNEYLYYYYYPEQALRHMLSAKELRGAQIARINKKLLAELKKIDPENDYDGALKVFSAGYGERESSYMATETGVVRQKPWRFDPKSPEKGGYAGVALKYIEIIESGIPGDMILSCPSGGNIPGLKPTDVAEISVTVTPDGVIPHKFENIPSECRDLIVTMKAYENAASIALRSRKKSDLVSALAANPLSAAKAETLADKYINVNKDFIVFSD</sequence>
<evidence type="ECO:0000256" key="6">
    <source>
        <dbReference type="ARBA" id="ARBA00023211"/>
    </source>
</evidence>
<feature type="binding site" evidence="9">
    <location>
        <position position="145"/>
    </location>
    <ligand>
        <name>substrate</name>
    </ligand>
</feature>
<feature type="domain" description="Glycosyl hydrolase family 4 C-terminal" evidence="13">
    <location>
        <begin position="191"/>
        <end position="428"/>
    </location>
</feature>
<evidence type="ECO:0000256" key="7">
    <source>
        <dbReference type="ARBA" id="ARBA00023295"/>
    </source>
</evidence>
<proteinExistence type="inferred from homology"/>
<evidence type="ECO:0000256" key="3">
    <source>
        <dbReference type="ARBA" id="ARBA00022723"/>
    </source>
</evidence>
<keyword evidence="3 10" id="KW-0479">Metal-binding</keyword>
<evidence type="ECO:0000313" key="15">
    <source>
        <dbReference type="Proteomes" id="UP000824094"/>
    </source>
</evidence>
<evidence type="ECO:0000256" key="9">
    <source>
        <dbReference type="PIRSR" id="PIRSR601088-2"/>
    </source>
</evidence>
<feature type="active site" description="Proton acceptor" evidence="8">
    <location>
        <position position="244"/>
    </location>
</feature>
<dbReference type="GO" id="GO:0046872">
    <property type="term" value="F:metal ion binding"/>
    <property type="evidence" value="ECO:0007669"/>
    <property type="project" value="UniProtKB-KW"/>
</dbReference>
<feature type="site" description="Increases basicity of active site Tyr" evidence="11">
    <location>
        <position position="106"/>
    </location>
</feature>
<keyword evidence="10" id="KW-0170">Cobalt</keyword>
<dbReference type="InterPro" id="IPR015955">
    <property type="entry name" value="Lactate_DH/Glyco_Ohase_4_C"/>
</dbReference>
<dbReference type="GO" id="GO:0005975">
    <property type="term" value="P:carbohydrate metabolic process"/>
    <property type="evidence" value="ECO:0007669"/>
    <property type="project" value="InterPro"/>
</dbReference>
<dbReference type="PANTHER" id="PTHR32092">
    <property type="entry name" value="6-PHOSPHO-BETA-GLUCOSIDASE-RELATED"/>
    <property type="match status" value="1"/>
</dbReference>
<gene>
    <name evidence="14" type="ORF">IAB05_05400</name>
</gene>
<evidence type="ECO:0000256" key="11">
    <source>
        <dbReference type="PIRSR" id="PIRSR601088-4"/>
    </source>
</evidence>
<dbReference type="InterPro" id="IPR036291">
    <property type="entry name" value="NAD(P)-bd_dom_sf"/>
</dbReference>
<keyword evidence="4 12" id="KW-0378">Hydrolase</keyword>
<dbReference type="EMBL" id="DVNF01000157">
    <property type="protein sequence ID" value="HIU60808.1"/>
    <property type="molecule type" value="Genomic_DNA"/>
</dbReference>
<keyword evidence="6 10" id="KW-0464">Manganese</keyword>
<evidence type="ECO:0000313" key="14">
    <source>
        <dbReference type="EMBL" id="HIU60808.1"/>
    </source>
</evidence>
<feature type="binding site" evidence="9">
    <location>
        <position position="90"/>
    </location>
    <ligand>
        <name>substrate</name>
    </ligand>
</feature>
<dbReference type="Gene3D" id="3.40.50.720">
    <property type="entry name" value="NAD(P)-binding Rossmann-like Domain"/>
    <property type="match status" value="1"/>
</dbReference>
<keyword evidence="7 12" id="KW-0326">Glycosidase</keyword>
<dbReference type="GO" id="GO:0016616">
    <property type="term" value="F:oxidoreductase activity, acting on the CH-OH group of donors, NAD or NADP as acceptor"/>
    <property type="evidence" value="ECO:0007669"/>
    <property type="project" value="InterPro"/>
</dbReference>
<feature type="active site" description="Proton donor" evidence="8">
    <location>
        <position position="167"/>
    </location>
</feature>
<dbReference type="Pfam" id="PF02056">
    <property type="entry name" value="Glyco_hydro_4"/>
    <property type="match status" value="1"/>
</dbReference>
<dbReference type="InterPro" id="IPR001088">
    <property type="entry name" value="Glyco_hydro_4"/>
</dbReference>
<name>A0A9D1MHW2_9FIRM</name>
<dbReference type="SUPFAM" id="SSF56327">
    <property type="entry name" value="LDH C-terminal domain-like"/>
    <property type="match status" value="1"/>
</dbReference>
<comment type="subunit">
    <text evidence="2">Homotetramer.</text>
</comment>
<keyword evidence="5 12" id="KW-0520">NAD</keyword>
<dbReference type="SUPFAM" id="SSF51735">
    <property type="entry name" value="NAD(P)-binding Rossmann-fold domains"/>
    <property type="match status" value="1"/>
</dbReference>
<organism evidence="14 15">
    <name type="scientific">Candidatus Stercoripulliclostridium merdigallinarum</name>
    <dbReference type="NCBI Taxonomy" id="2840951"/>
    <lineage>
        <taxon>Bacteria</taxon>
        <taxon>Bacillati</taxon>
        <taxon>Bacillota</taxon>
        <taxon>Clostridia</taxon>
        <taxon>Eubacteriales</taxon>
        <taxon>Candidatus Stercoripulliclostridium</taxon>
    </lineage>
</organism>
<comment type="caution">
    <text evidence="14">The sequence shown here is derived from an EMBL/GenBank/DDBJ whole genome shotgun (WGS) entry which is preliminary data.</text>
</comment>
<dbReference type="Pfam" id="PF11975">
    <property type="entry name" value="Glyco_hydro_4C"/>
    <property type="match status" value="1"/>
</dbReference>
<evidence type="ECO:0000256" key="8">
    <source>
        <dbReference type="PIRSR" id="PIRSR601088-1"/>
    </source>
</evidence>
<evidence type="ECO:0000256" key="1">
    <source>
        <dbReference type="ARBA" id="ARBA00010141"/>
    </source>
</evidence>
<dbReference type="PRINTS" id="PR00732">
    <property type="entry name" value="GLHYDRLASE4"/>
</dbReference>
<dbReference type="InterPro" id="IPR022616">
    <property type="entry name" value="Glyco_hydro_4_C"/>
</dbReference>
<feature type="binding site" evidence="10">
    <location>
        <position position="196"/>
    </location>
    <ligand>
        <name>Mn(2+)</name>
        <dbReference type="ChEBI" id="CHEBI:29035"/>
    </ligand>
</feature>
<keyword evidence="10" id="KW-0533">Nickel</keyword>
<evidence type="ECO:0000256" key="10">
    <source>
        <dbReference type="PIRSR" id="PIRSR601088-3"/>
    </source>
</evidence>
<accession>A0A9D1MHW2</accession>
<dbReference type="Gene3D" id="3.90.110.10">
    <property type="entry name" value="Lactate dehydrogenase/glycoside hydrolase, family 4, C-terminal"/>
    <property type="match status" value="1"/>
</dbReference>
<reference evidence="14" key="2">
    <citation type="journal article" date="2021" name="PeerJ">
        <title>Extensive microbial diversity within the chicken gut microbiome revealed by metagenomics and culture.</title>
        <authorList>
            <person name="Gilroy R."/>
            <person name="Ravi A."/>
            <person name="Getino M."/>
            <person name="Pursley I."/>
            <person name="Horton D.L."/>
            <person name="Alikhan N.F."/>
            <person name="Baker D."/>
            <person name="Gharbi K."/>
            <person name="Hall N."/>
            <person name="Watson M."/>
            <person name="Adriaenssens E.M."/>
            <person name="Foster-Nyarko E."/>
            <person name="Jarju S."/>
            <person name="Secka A."/>
            <person name="Antonio M."/>
            <person name="Oren A."/>
            <person name="Chaudhuri R.R."/>
            <person name="La Ragione R."/>
            <person name="Hildebrand F."/>
            <person name="Pallen M.J."/>
        </authorList>
    </citation>
    <scope>NUCLEOTIDE SEQUENCE</scope>
    <source>
        <strain evidence="14">18911</strain>
    </source>
</reference>
<evidence type="ECO:0000256" key="12">
    <source>
        <dbReference type="RuleBase" id="RU361152"/>
    </source>
</evidence>
<protein>
    <submittedName>
        <fullName evidence="14">6-phospho-beta-glucosidase</fullName>
    </submittedName>
</protein>
<dbReference type="Proteomes" id="UP000824094">
    <property type="component" value="Unassembled WGS sequence"/>
</dbReference>
<reference evidence="14" key="1">
    <citation type="submission" date="2020-10" db="EMBL/GenBank/DDBJ databases">
        <authorList>
            <person name="Gilroy R."/>
        </authorList>
    </citation>
    <scope>NUCLEOTIDE SEQUENCE</scope>
    <source>
        <strain evidence="14">18911</strain>
    </source>
</reference>
<dbReference type="GO" id="GO:0004553">
    <property type="term" value="F:hydrolase activity, hydrolyzing O-glycosyl compounds"/>
    <property type="evidence" value="ECO:0007669"/>
    <property type="project" value="InterPro"/>
</dbReference>
<feature type="binding site" evidence="10">
    <location>
        <position position="166"/>
    </location>
    <ligand>
        <name>Mn(2+)</name>
        <dbReference type="ChEBI" id="CHEBI:29035"/>
    </ligand>
</feature>
<dbReference type="PANTHER" id="PTHR32092:SF5">
    <property type="entry name" value="6-PHOSPHO-BETA-GLUCOSIDASE"/>
    <property type="match status" value="1"/>
</dbReference>
<evidence type="ECO:0000256" key="5">
    <source>
        <dbReference type="ARBA" id="ARBA00023027"/>
    </source>
</evidence>
<comment type="cofactor">
    <cofactor evidence="12">
        <name>NAD(+)</name>
        <dbReference type="ChEBI" id="CHEBI:57540"/>
    </cofactor>
    <text evidence="12">Binds 1 NAD(+) per subunit.</text>
</comment>
<dbReference type="AlphaFoldDB" id="A0A9D1MHW2"/>
<comment type="similarity">
    <text evidence="1 12">Belongs to the glycosyl hydrolase 4 family.</text>
</comment>